<feature type="domain" description="MaoC-like" evidence="2">
    <location>
        <begin position="13"/>
        <end position="120"/>
    </location>
</feature>
<dbReference type="Gene3D" id="3.10.129.10">
    <property type="entry name" value="Hotdog Thioesterase"/>
    <property type="match status" value="1"/>
</dbReference>
<evidence type="ECO:0000256" key="1">
    <source>
        <dbReference type="ARBA" id="ARBA00005254"/>
    </source>
</evidence>
<dbReference type="InterPro" id="IPR039375">
    <property type="entry name" value="NodN-like"/>
</dbReference>
<comment type="similarity">
    <text evidence="1">Belongs to the enoyl-CoA hydratase/isomerase family.</text>
</comment>
<dbReference type="InterPro" id="IPR002539">
    <property type="entry name" value="MaoC-like_dom"/>
</dbReference>
<evidence type="ECO:0000313" key="4">
    <source>
        <dbReference type="Proteomes" id="UP000264006"/>
    </source>
</evidence>
<sequence>MSQQTVHLDDLESLVGTPIGPTEWHDMDQRMVDGFADVTGDHQWIHTDPERAARGPFGSTIAHGFFTLSLAPVLSWELLTVEGVSMAVNYGLNKVRFPAPVPVGTAVRGTMTLVELTEVQGGLQSVSELTVERDGGTKPVCVAELVTRYYR</sequence>
<gene>
    <name evidence="3" type="ORF">DVS28_a2388</name>
</gene>
<name>A0A346XXX2_9ACTN</name>
<dbReference type="SUPFAM" id="SSF54637">
    <property type="entry name" value="Thioesterase/thiol ester dehydrase-isomerase"/>
    <property type="match status" value="1"/>
</dbReference>
<organism evidence="3 4">
    <name type="scientific">Euzebya pacifica</name>
    <dbReference type="NCBI Taxonomy" id="1608957"/>
    <lineage>
        <taxon>Bacteria</taxon>
        <taxon>Bacillati</taxon>
        <taxon>Actinomycetota</taxon>
        <taxon>Nitriliruptoria</taxon>
        <taxon>Euzebyales</taxon>
    </lineage>
</organism>
<keyword evidence="4" id="KW-1185">Reference proteome</keyword>
<accession>A0A346XXX2</accession>
<dbReference type="PANTHER" id="PTHR42993:SF1">
    <property type="entry name" value="MAOC-LIKE DEHYDRATASE DOMAIN-CONTAINING PROTEIN"/>
    <property type="match status" value="1"/>
</dbReference>
<proteinExistence type="inferred from homology"/>
<dbReference type="PANTHER" id="PTHR42993">
    <property type="entry name" value="MAOC-LIKE DEHYDRATASE DOMAIN-CONTAINING PROTEIN"/>
    <property type="match status" value="1"/>
</dbReference>
<dbReference type="CDD" id="cd03450">
    <property type="entry name" value="NodN"/>
    <property type="match status" value="1"/>
</dbReference>
<dbReference type="EMBL" id="CP031165">
    <property type="protein sequence ID" value="AXV07069.1"/>
    <property type="molecule type" value="Genomic_DNA"/>
</dbReference>
<dbReference type="Pfam" id="PF01575">
    <property type="entry name" value="MaoC_dehydratas"/>
    <property type="match status" value="1"/>
</dbReference>
<evidence type="ECO:0000259" key="2">
    <source>
        <dbReference type="Pfam" id="PF01575"/>
    </source>
</evidence>
<dbReference type="KEGG" id="euz:DVS28_a2388"/>
<dbReference type="RefSeq" id="WP_114591623.1">
    <property type="nucleotide sequence ID" value="NZ_CP031165.1"/>
</dbReference>
<dbReference type="OrthoDB" id="9801735at2"/>
<reference evidence="3 4" key="1">
    <citation type="submission" date="2018-09" db="EMBL/GenBank/DDBJ databases">
        <title>Complete genome sequence of Euzebya sp. DY32-46 isolated from seawater of Pacific Ocean.</title>
        <authorList>
            <person name="Xu L."/>
            <person name="Wu Y.-H."/>
            <person name="Xu X.-W."/>
        </authorList>
    </citation>
    <scope>NUCLEOTIDE SEQUENCE [LARGE SCALE GENOMIC DNA]</scope>
    <source>
        <strain evidence="3 4">DY32-46</strain>
    </source>
</reference>
<evidence type="ECO:0000313" key="3">
    <source>
        <dbReference type="EMBL" id="AXV07069.1"/>
    </source>
</evidence>
<dbReference type="Proteomes" id="UP000264006">
    <property type="component" value="Chromosome"/>
</dbReference>
<protein>
    <submittedName>
        <fullName evidence="3">Acyl dehydratase</fullName>
    </submittedName>
</protein>
<dbReference type="InterPro" id="IPR029069">
    <property type="entry name" value="HotDog_dom_sf"/>
</dbReference>
<dbReference type="AlphaFoldDB" id="A0A346XXX2"/>